<keyword evidence="10" id="KW-1185">Reference proteome</keyword>
<dbReference type="SMART" id="SM00922">
    <property type="entry name" value="MR_MLE"/>
    <property type="match status" value="1"/>
</dbReference>
<dbReference type="Pfam" id="PF13378">
    <property type="entry name" value="MR_MLE_C"/>
    <property type="match status" value="1"/>
</dbReference>
<dbReference type="SFLD" id="SFLDS00001">
    <property type="entry name" value="Enolase"/>
    <property type="match status" value="1"/>
</dbReference>
<dbReference type="PANTHER" id="PTHR48080:SF3">
    <property type="entry name" value="ENOLASE SUPERFAMILY MEMBER DDB_G0284701"/>
    <property type="match status" value="1"/>
</dbReference>
<evidence type="ECO:0000256" key="5">
    <source>
        <dbReference type="PIRSR" id="PIRSR634603-1"/>
    </source>
</evidence>
<evidence type="ECO:0000256" key="3">
    <source>
        <dbReference type="ARBA" id="ARBA00022842"/>
    </source>
</evidence>
<dbReference type="SFLD" id="SFLDG00180">
    <property type="entry name" value="muconate_cycloisomerase"/>
    <property type="match status" value="1"/>
</dbReference>
<gene>
    <name evidence="9" type="ORF">FKG94_25960</name>
</gene>
<dbReference type="InterPro" id="IPR013341">
    <property type="entry name" value="Mandelate_racemase_N_dom"/>
</dbReference>
<dbReference type="GO" id="GO:0046872">
    <property type="term" value="F:metal ion binding"/>
    <property type="evidence" value="ECO:0007669"/>
    <property type="project" value="UniProtKB-KW"/>
</dbReference>
<dbReference type="CDD" id="cd03319">
    <property type="entry name" value="L-Ala-DL-Glu_epimerase"/>
    <property type="match status" value="1"/>
</dbReference>
<evidence type="ECO:0000256" key="4">
    <source>
        <dbReference type="ARBA" id="ARBA00023235"/>
    </source>
</evidence>
<keyword evidence="3 6" id="KW-0460">Magnesium</keyword>
<dbReference type="PANTHER" id="PTHR48080">
    <property type="entry name" value="D-GALACTONATE DEHYDRATASE-RELATED"/>
    <property type="match status" value="1"/>
</dbReference>
<dbReference type="RefSeq" id="WP_142929867.1">
    <property type="nucleotide sequence ID" value="NZ_ML660112.1"/>
</dbReference>
<organism evidence="9 10">
    <name type="scientific">Exilibacterium tricleocarpae</name>
    <dbReference type="NCBI Taxonomy" id="2591008"/>
    <lineage>
        <taxon>Bacteria</taxon>
        <taxon>Pseudomonadati</taxon>
        <taxon>Pseudomonadota</taxon>
        <taxon>Gammaproteobacteria</taxon>
        <taxon>Cellvibrionales</taxon>
        <taxon>Cellvibrionaceae</taxon>
        <taxon>Exilibacterium</taxon>
    </lineage>
</organism>
<feature type="binding site" evidence="6">
    <location>
        <position position="201"/>
    </location>
    <ligand>
        <name>Mg(2+)</name>
        <dbReference type="ChEBI" id="CHEBI:18420"/>
    </ligand>
</feature>
<evidence type="ECO:0000259" key="8">
    <source>
        <dbReference type="SMART" id="SM00922"/>
    </source>
</evidence>
<comment type="cofactor">
    <cofactor evidence="6 7">
        <name>Mg(2+)</name>
        <dbReference type="ChEBI" id="CHEBI:18420"/>
    </cofactor>
    <text evidence="6 7">Binds 1 Mg(2+) ion per subunit.</text>
</comment>
<comment type="caution">
    <text evidence="9">The sequence shown here is derived from an EMBL/GenBank/DDBJ whole genome shotgun (WGS) entry which is preliminary data.</text>
</comment>
<proteinExistence type="inferred from homology"/>
<feature type="binding site" evidence="6">
    <location>
        <position position="224"/>
    </location>
    <ligand>
        <name>Mg(2+)</name>
        <dbReference type="ChEBI" id="CHEBI:18420"/>
    </ligand>
</feature>
<dbReference type="SFLD" id="SFLDF00010">
    <property type="entry name" value="dipeptide_epimerase"/>
    <property type="match status" value="1"/>
</dbReference>
<dbReference type="PROSITE" id="PS00909">
    <property type="entry name" value="MR_MLE_2"/>
    <property type="match status" value="1"/>
</dbReference>
<dbReference type="SUPFAM" id="SSF51604">
    <property type="entry name" value="Enolase C-terminal domain-like"/>
    <property type="match status" value="1"/>
</dbReference>
<accession>A0A545SQJ6</accession>
<sequence>MTRTVTIATETWPLAKPFVIARGQRSETQVVVVSIEQDGAVGRGESTPTARYGETCTTVTAQLREIVPELSDGLSRTALQQRLAAGAARNAVDAALWDLEAKLSGKTVAELTALPWPDTVNTVQTISLLSPDEMAAAAVTLRGYPLIKVKLNDKLVLERVEAVHAQAPQAKLLVDANESWSMDLLQEMAPRLVSMNVVVIEQPLPTGRDEALAFYRCPLPLAADESCHTRAELAYLRGKYDIINIKLDKTGGLTEALALLHEASSGGLQVMVGCMLGTSLGIAPAMFVATRASYVDLDAPALLARDRRHKLVINNGVMSALPVQLWGC</sequence>
<evidence type="ECO:0000256" key="2">
    <source>
        <dbReference type="ARBA" id="ARBA00022723"/>
    </source>
</evidence>
<dbReference type="Proteomes" id="UP000319732">
    <property type="component" value="Unassembled WGS sequence"/>
</dbReference>
<keyword evidence="4 7" id="KW-0413">Isomerase</keyword>
<reference evidence="9 10" key="1">
    <citation type="submission" date="2019-06" db="EMBL/GenBank/DDBJ databases">
        <title>Whole genome sequence for Cellvibrionaceae sp. R142.</title>
        <authorList>
            <person name="Wang G."/>
        </authorList>
    </citation>
    <scope>NUCLEOTIDE SEQUENCE [LARGE SCALE GENOMIC DNA]</scope>
    <source>
        <strain evidence="9 10">R142</strain>
    </source>
</reference>
<evidence type="ECO:0000256" key="6">
    <source>
        <dbReference type="PIRSR" id="PIRSR634603-3"/>
    </source>
</evidence>
<dbReference type="InterPro" id="IPR034593">
    <property type="entry name" value="DgoD-like"/>
</dbReference>
<dbReference type="Pfam" id="PF02746">
    <property type="entry name" value="MR_MLE_N"/>
    <property type="match status" value="1"/>
</dbReference>
<dbReference type="GO" id="GO:0009063">
    <property type="term" value="P:amino acid catabolic process"/>
    <property type="evidence" value="ECO:0007669"/>
    <property type="project" value="InterPro"/>
</dbReference>
<dbReference type="InterPro" id="IPR034603">
    <property type="entry name" value="Dipeptide_epimerase"/>
</dbReference>
<dbReference type="NCBIfam" id="NF011708">
    <property type="entry name" value="PRK15129.1"/>
    <property type="match status" value="1"/>
</dbReference>
<comment type="similarity">
    <text evidence="1 7">Belongs to the mandelate racemase/muconate lactonizing enzyme family.</text>
</comment>
<dbReference type="InterPro" id="IPR029017">
    <property type="entry name" value="Enolase-like_N"/>
</dbReference>
<dbReference type="OrthoDB" id="9782675at2"/>
<evidence type="ECO:0000313" key="10">
    <source>
        <dbReference type="Proteomes" id="UP000319732"/>
    </source>
</evidence>
<name>A0A545SQJ6_9GAMM</name>
<feature type="active site" description="Proton acceptor; specific for (R)-substrate epimerization" evidence="5">
    <location>
        <position position="150"/>
    </location>
</feature>
<dbReference type="EC" id="5.1.1.-" evidence="7"/>
<keyword evidence="2 6" id="KW-0479">Metal-binding</keyword>
<dbReference type="AlphaFoldDB" id="A0A545SQJ6"/>
<dbReference type="Gene3D" id="3.20.20.120">
    <property type="entry name" value="Enolase-like C-terminal domain"/>
    <property type="match status" value="1"/>
</dbReference>
<dbReference type="SUPFAM" id="SSF54826">
    <property type="entry name" value="Enolase N-terminal domain-like"/>
    <property type="match status" value="1"/>
</dbReference>
<dbReference type="InterPro" id="IPR036849">
    <property type="entry name" value="Enolase-like_C_sf"/>
</dbReference>
<feature type="active site" description="Proton acceptor; specific for (S)-substrate epimerization" evidence="5">
    <location>
        <position position="246"/>
    </location>
</feature>
<feature type="binding site" evidence="6">
    <location>
        <position position="175"/>
    </location>
    <ligand>
        <name>Mg(2+)</name>
        <dbReference type="ChEBI" id="CHEBI:18420"/>
    </ligand>
</feature>
<dbReference type="InterPro" id="IPR029065">
    <property type="entry name" value="Enolase_C-like"/>
</dbReference>
<dbReference type="Gene3D" id="3.30.390.10">
    <property type="entry name" value="Enolase-like, N-terminal domain"/>
    <property type="match status" value="1"/>
</dbReference>
<dbReference type="InterPro" id="IPR013342">
    <property type="entry name" value="Mandelate_racemase_C"/>
</dbReference>
<evidence type="ECO:0000313" key="9">
    <source>
        <dbReference type="EMBL" id="TQV67242.1"/>
    </source>
</evidence>
<dbReference type="InterPro" id="IPR018110">
    <property type="entry name" value="Mandel_Rmase/mucon_lact_enz_CS"/>
</dbReference>
<protein>
    <recommendedName>
        <fullName evidence="7">Dipeptide epimerase</fullName>
        <ecNumber evidence="7">5.1.1.-</ecNumber>
    </recommendedName>
</protein>
<dbReference type="GO" id="GO:0016855">
    <property type="term" value="F:racemase and epimerase activity, acting on amino acids and derivatives"/>
    <property type="evidence" value="ECO:0007669"/>
    <property type="project" value="UniProtKB-UniRule"/>
</dbReference>
<dbReference type="EMBL" id="VHSG01000036">
    <property type="protein sequence ID" value="TQV67242.1"/>
    <property type="molecule type" value="Genomic_DNA"/>
</dbReference>
<feature type="domain" description="Mandelate racemase/muconate lactonizing enzyme C-terminal" evidence="8">
    <location>
        <begin position="131"/>
        <end position="222"/>
    </location>
</feature>
<evidence type="ECO:0000256" key="7">
    <source>
        <dbReference type="RuleBase" id="RU366006"/>
    </source>
</evidence>
<dbReference type="NCBIfam" id="NF042940">
    <property type="entry name" value="racemase_DgcA"/>
    <property type="match status" value="1"/>
</dbReference>
<evidence type="ECO:0000256" key="1">
    <source>
        <dbReference type="ARBA" id="ARBA00008031"/>
    </source>
</evidence>